<keyword evidence="4 6" id="KW-0493">Microtubule</keyword>
<sequence>MLEPILQYNIGMYPQSSTTIVSQHVRTAYLFHQLTREGSVGPTEHIGHVTRTAEVNLTFSRIEDPSNKPATSEDRAVNSEILTCKQFQLILANMLHEVLLALLGHSGGVVKDKGDGLKVESDLPFMHSADEEQLNYVCRLGTHYAKLTNFIKRYGTTHSLPNPGGKAVEGVCGLYVKAFCSGLDRVLGAYRNKVLELEAAILQDPHLSIAHIACQLQQYQLLFPALVAVVDQITTHKAHGCYILDIVHKHSETGHPLVKDTLIRVLHVCHGVLFKHLCSWLLYGYVYDPYREFFIQPSEGGADTAHDPTSQSQEEEDDLGIMGVTGRQLQADLLPAYIPLRVANKILFVGESIQMFQEKGKTQAQQKGNILQGQQEEFARALHQLSQERPLNTMKFEALINDIRTHVAEILWKILVEDGDLLAHLKIIKDFYLLGRGELYLAFIDQAQHLLRVPPTPTTEYAYLRAARNVLFHDDALLQRFKFTVKHAPKTQKKEGSTSSSSSSQSNVEPGWSSLALTYSVQWPLHIFFTPAVLEKYNRVFRFLLMVRRAQMDLQQCWSIQMSHKHAPKDKAEVTKWQLRNHLSFLVDNLQYYLQVDVIESQYGILVDKISNTRDYEAVKVAHDHFLSALLAQSFVHMKAVANCLSEILDQCSVFAALVVRCETPMSHKDMAQLESITKTLQRQTSLLFKMLSSVRTNSSSPHLAQLLLRLDFNKYFSISGGQFGSENK</sequence>
<evidence type="ECO:0000256" key="4">
    <source>
        <dbReference type="ARBA" id="ARBA00022701"/>
    </source>
</evidence>
<keyword evidence="5 6" id="KW-0206">Cytoskeleton</keyword>
<dbReference type="InterPro" id="IPR007259">
    <property type="entry name" value="GCP"/>
</dbReference>
<evidence type="ECO:0000256" key="1">
    <source>
        <dbReference type="ARBA" id="ARBA00004267"/>
    </source>
</evidence>
<dbReference type="Pfam" id="PF04130">
    <property type="entry name" value="GCP_C_terminal"/>
    <property type="match status" value="1"/>
</dbReference>
<protein>
    <recommendedName>
        <fullName evidence="6">Gamma-tubulin complex component</fullName>
    </recommendedName>
</protein>
<evidence type="ECO:0000256" key="3">
    <source>
        <dbReference type="ARBA" id="ARBA00022490"/>
    </source>
</evidence>
<keyword evidence="3 6" id="KW-0963">Cytoplasm</keyword>
<dbReference type="PANTHER" id="PTHR19302">
    <property type="entry name" value="GAMMA TUBULIN COMPLEX PROTEIN"/>
    <property type="match status" value="1"/>
</dbReference>
<evidence type="ECO:0000313" key="11">
    <source>
        <dbReference type="Proteomes" id="UP001164746"/>
    </source>
</evidence>
<gene>
    <name evidence="10" type="ORF">MAR_024290</name>
</gene>
<feature type="domain" description="Gamma tubulin complex component C-terminal" evidence="8">
    <location>
        <begin position="421"/>
        <end position="717"/>
    </location>
</feature>
<dbReference type="Proteomes" id="UP001164746">
    <property type="component" value="Chromosome 3"/>
</dbReference>
<comment type="similarity">
    <text evidence="2 6">Belongs to the TUBGCP family.</text>
</comment>
<comment type="subcellular location">
    <subcellularLocation>
        <location evidence="1 6">Cytoplasm</location>
        <location evidence="1 6">Cytoskeleton</location>
        <location evidence="1 6">Microtubule organizing center</location>
    </subcellularLocation>
</comment>
<dbReference type="Gene3D" id="1.20.120.1900">
    <property type="entry name" value="Gamma-tubulin complex, C-terminal domain"/>
    <property type="match status" value="1"/>
</dbReference>
<evidence type="ECO:0000313" key="10">
    <source>
        <dbReference type="EMBL" id="WAQ99917.1"/>
    </source>
</evidence>
<evidence type="ECO:0000259" key="9">
    <source>
        <dbReference type="Pfam" id="PF17681"/>
    </source>
</evidence>
<dbReference type="PANTHER" id="PTHR19302:SF27">
    <property type="entry name" value="GAMMA-TUBULIN COMPLEX COMPONENT 4"/>
    <property type="match status" value="1"/>
</dbReference>
<organism evidence="10 11">
    <name type="scientific">Mya arenaria</name>
    <name type="common">Soft-shell clam</name>
    <dbReference type="NCBI Taxonomy" id="6604"/>
    <lineage>
        <taxon>Eukaryota</taxon>
        <taxon>Metazoa</taxon>
        <taxon>Spiralia</taxon>
        <taxon>Lophotrochozoa</taxon>
        <taxon>Mollusca</taxon>
        <taxon>Bivalvia</taxon>
        <taxon>Autobranchia</taxon>
        <taxon>Heteroconchia</taxon>
        <taxon>Euheterodonta</taxon>
        <taxon>Imparidentia</taxon>
        <taxon>Neoheterodontei</taxon>
        <taxon>Myida</taxon>
        <taxon>Myoidea</taxon>
        <taxon>Myidae</taxon>
        <taxon>Mya</taxon>
    </lineage>
</organism>
<dbReference type="Pfam" id="PF17681">
    <property type="entry name" value="GCP_N_terminal"/>
    <property type="match status" value="1"/>
</dbReference>
<feature type="domain" description="Gamma tubulin complex component protein N-terminal" evidence="9">
    <location>
        <begin position="95"/>
        <end position="417"/>
    </location>
</feature>
<evidence type="ECO:0000259" key="8">
    <source>
        <dbReference type="Pfam" id="PF04130"/>
    </source>
</evidence>
<keyword evidence="11" id="KW-1185">Reference proteome</keyword>
<reference evidence="10" key="1">
    <citation type="submission" date="2022-11" db="EMBL/GenBank/DDBJ databases">
        <title>Centuries of genome instability and evolution in soft-shell clam transmissible cancer (bioRxiv).</title>
        <authorList>
            <person name="Hart S.F.M."/>
            <person name="Yonemitsu M.A."/>
            <person name="Giersch R.M."/>
            <person name="Beal B.F."/>
            <person name="Arriagada G."/>
            <person name="Davis B.W."/>
            <person name="Ostrander E.A."/>
            <person name="Goff S.P."/>
            <person name="Metzger M.J."/>
        </authorList>
    </citation>
    <scope>NUCLEOTIDE SEQUENCE</scope>
    <source>
        <strain evidence="10">MELC-2E11</strain>
        <tissue evidence="10">Siphon/mantle</tissue>
    </source>
</reference>
<evidence type="ECO:0000256" key="7">
    <source>
        <dbReference type="SAM" id="MobiDB-lite"/>
    </source>
</evidence>
<dbReference type="InterPro" id="IPR042241">
    <property type="entry name" value="GCP_C_sf"/>
</dbReference>
<name>A0ABY7DTA7_MYAAR</name>
<accession>A0ABY7DTA7</accession>
<dbReference type="InterPro" id="IPR040457">
    <property type="entry name" value="GCP_C"/>
</dbReference>
<dbReference type="InterPro" id="IPR041470">
    <property type="entry name" value="GCP_N"/>
</dbReference>
<feature type="compositionally biased region" description="Low complexity" evidence="7">
    <location>
        <begin position="497"/>
        <end position="506"/>
    </location>
</feature>
<evidence type="ECO:0000256" key="5">
    <source>
        <dbReference type="ARBA" id="ARBA00023212"/>
    </source>
</evidence>
<evidence type="ECO:0000256" key="6">
    <source>
        <dbReference type="RuleBase" id="RU363050"/>
    </source>
</evidence>
<dbReference type="EMBL" id="CP111014">
    <property type="protein sequence ID" value="WAQ99917.1"/>
    <property type="molecule type" value="Genomic_DNA"/>
</dbReference>
<evidence type="ECO:0000256" key="2">
    <source>
        <dbReference type="ARBA" id="ARBA00010337"/>
    </source>
</evidence>
<proteinExistence type="inferred from homology"/>
<feature type="region of interest" description="Disordered" evidence="7">
    <location>
        <begin position="489"/>
        <end position="508"/>
    </location>
</feature>